<feature type="domain" description="HTH asnC-type" evidence="7">
    <location>
        <begin position="17"/>
        <end position="55"/>
    </location>
</feature>
<dbReference type="SMART" id="SM00344">
    <property type="entry name" value="HTH_ASNC"/>
    <property type="match status" value="1"/>
</dbReference>
<dbReference type="InterPro" id="IPR019888">
    <property type="entry name" value="Tscrpt_reg_AsnC-like"/>
</dbReference>
<dbReference type="Proteomes" id="UP001500984">
    <property type="component" value="Unassembled WGS sequence"/>
</dbReference>
<evidence type="ECO:0000256" key="3">
    <source>
        <dbReference type="ARBA" id="ARBA00023163"/>
    </source>
</evidence>
<dbReference type="InterPro" id="IPR036390">
    <property type="entry name" value="WH_DNA-bd_sf"/>
</dbReference>
<evidence type="ECO:0000256" key="4">
    <source>
        <dbReference type="SAM" id="MobiDB-lite"/>
    </source>
</evidence>
<keyword evidence="2" id="KW-0238">DNA-binding</keyword>
<evidence type="ECO:0000259" key="5">
    <source>
        <dbReference type="Pfam" id="PF01037"/>
    </source>
</evidence>
<keyword evidence="3" id="KW-0804">Transcription</keyword>
<evidence type="ECO:0000259" key="7">
    <source>
        <dbReference type="Pfam" id="PF13404"/>
    </source>
</evidence>
<dbReference type="Gene3D" id="3.30.70.920">
    <property type="match status" value="1"/>
</dbReference>
<dbReference type="RefSeq" id="WP_344337199.1">
    <property type="nucleotide sequence ID" value="NZ_BAAAPZ010000008.1"/>
</dbReference>
<proteinExistence type="predicted"/>
<comment type="caution">
    <text evidence="8">The sequence shown here is derived from an EMBL/GenBank/DDBJ whole genome shotgun (WGS) entry which is preliminary data.</text>
</comment>
<accession>A0ABP5IFQ1</accession>
<dbReference type="SUPFAM" id="SSF46785">
    <property type="entry name" value="Winged helix' DNA-binding domain"/>
    <property type="match status" value="1"/>
</dbReference>
<reference evidence="9" key="1">
    <citation type="journal article" date="2019" name="Int. J. Syst. Evol. Microbiol.">
        <title>The Global Catalogue of Microorganisms (GCM) 10K type strain sequencing project: providing services to taxonomists for standard genome sequencing and annotation.</title>
        <authorList>
            <consortium name="The Broad Institute Genomics Platform"/>
            <consortium name="The Broad Institute Genome Sequencing Center for Infectious Disease"/>
            <person name="Wu L."/>
            <person name="Ma J."/>
        </authorList>
    </citation>
    <scope>NUCLEOTIDE SEQUENCE [LARGE SCALE GENOMIC DNA]</scope>
    <source>
        <strain evidence="9">JCM 15900</strain>
    </source>
</reference>
<evidence type="ECO:0000313" key="8">
    <source>
        <dbReference type="EMBL" id="GAA2099738.1"/>
    </source>
</evidence>
<dbReference type="InterPro" id="IPR036388">
    <property type="entry name" value="WH-like_DNA-bd_sf"/>
</dbReference>
<dbReference type="InterPro" id="IPR005471">
    <property type="entry name" value="Tscrpt_reg_IclR_N"/>
</dbReference>
<keyword evidence="9" id="KW-1185">Reference proteome</keyword>
<organism evidence="8 9">
    <name type="scientific">Brevibacterium salitolerans</name>
    <dbReference type="NCBI Taxonomy" id="1403566"/>
    <lineage>
        <taxon>Bacteria</taxon>
        <taxon>Bacillati</taxon>
        <taxon>Actinomycetota</taxon>
        <taxon>Actinomycetes</taxon>
        <taxon>Micrococcales</taxon>
        <taxon>Brevibacteriaceae</taxon>
        <taxon>Brevibacterium</taxon>
    </lineage>
</organism>
<keyword evidence="1" id="KW-0805">Transcription regulation</keyword>
<evidence type="ECO:0000256" key="1">
    <source>
        <dbReference type="ARBA" id="ARBA00023015"/>
    </source>
</evidence>
<feature type="domain" description="Transcription regulator AsnC/Lrp ligand binding" evidence="5">
    <location>
        <begin position="86"/>
        <end position="144"/>
    </location>
</feature>
<dbReference type="Gene3D" id="1.10.10.10">
    <property type="entry name" value="Winged helix-like DNA-binding domain superfamily/Winged helix DNA-binding domain"/>
    <property type="match status" value="2"/>
</dbReference>
<dbReference type="Pfam" id="PF01037">
    <property type="entry name" value="AsnC_trans_reg"/>
    <property type="match status" value="1"/>
</dbReference>
<dbReference type="PANTHER" id="PTHR30154:SF34">
    <property type="entry name" value="TRANSCRIPTIONAL REGULATOR AZLB"/>
    <property type="match status" value="1"/>
</dbReference>
<dbReference type="InterPro" id="IPR000485">
    <property type="entry name" value="AsnC-type_HTH_dom"/>
</dbReference>
<dbReference type="Pfam" id="PF13404">
    <property type="entry name" value="HTH_AsnC-type"/>
    <property type="match status" value="1"/>
</dbReference>
<protein>
    <submittedName>
        <fullName evidence="8">Lrp/AsnC family transcriptional regulator</fullName>
    </submittedName>
</protein>
<name>A0ABP5IFQ1_9MICO</name>
<dbReference type="PANTHER" id="PTHR30154">
    <property type="entry name" value="LEUCINE-RESPONSIVE REGULATORY PROTEIN"/>
    <property type="match status" value="1"/>
</dbReference>
<dbReference type="InterPro" id="IPR019887">
    <property type="entry name" value="Tscrpt_reg_AsnC/Lrp_C"/>
</dbReference>
<evidence type="ECO:0000259" key="6">
    <source>
        <dbReference type="Pfam" id="PF09339"/>
    </source>
</evidence>
<dbReference type="InterPro" id="IPR011008">
    <property type="entry name" value="Dimeric_a/b-barrel"/>
</dbReference>
<evidence type="ECO:0000256" key="2">
    <source>
        <dbReference type="ARBA" id="ARBA00023125"/>
    </source>
</evidence>
<gene>
    <name evidence="8" type="ORF">GCM10009823_21730</name>
</gene>
<dbReference type="Pfam" id="PF09339">
    <property type="entry name" value="HTH_IclR"/>
    <property type="match status" value="1"/>
</dbReference>
<dbReference type="SUPFAM" id="SSF54909">
    <property type="entry name" value="Dimeric alpha+beta barrel"/>
    <property type="match status" value="1"/>
</dbReference>
<dbReference type="EMBL" id="BAAAPZ010000008">
    <property type="protein sequence ID" value="GAA2099738.1"/>
    <property type="molecule type" value="Genomic_DNA"/>
</dbReference>
<feature type="region of interest" description="Disordered" evidence="4">
    <location>
        <begin position="157"/>
        <end position="177"/>
    </location>
</feature>
<feature type="domain" description="HTH iclR-type" evidence="6">
    <location>
        <begin position="184"/>
        <end position="224"/>
    </location>
</feature>
<sequence>MLGSDPGGRTEVPAFTESDLALIDAMQEGPRAAWSDVGRRIGASAATARRRWERLSGSGLAWIVTQPGRASGTVVSIIDLACGSDSVAHVGAALTVHPQIIQIAEVTGSFALSLIALTPDLPALRRLLRMVAEVPGVEQVRPSVGTVVYRDGSHMRTGALPGTSGSAPPNAASRETLQDARPRAVLRALETEGRAPSTALAQALGVSQAHARRYTRSLFELGVLSSYIDVAQPATGWPYALVLQMTAPAASLDRTVAAVSALPRTRLCLALSGGPHNLHAVVWLSHVRDAVEFEARITASHEVQVAHRGVVLHYHKRGGSILDEDGRRTSHLPWTAPLPAELGASPLASGVR</sequence>
<evidence type="ECO:0000313" key="9">
    <source>
        <dbReference type="Proteomes" id="UP001500984"/>
    </source>
</evidence>